<dbReference type="FunFam" id="2.60.40.60:FF:000024">
    <property type="entry name" value="FAT atypical cadherin 3"/>
    <property type="match status" value="2"/>
</dbReference>
<feature type="domain" description="Cadherin" evidence="15">
    <location>
        <begin position="1217"/>
        <end position="1322"/>
    </location>
</feature>
<dbReference type="FunFam" id="2.60.40.60:FF:000021">
    <property type="entry name" value="FAT atypical cadherin 1"/>
    <property type="match status" value="2"/>
</dbReference>
<proteinExistence type="predicted"/>
<feature type="domain" description="Cadherin" evidence="15">
    <location>
        <begin position="26"/>
        <end position="130"/>
    </location>
</feature>
<dbReference type="Gene3D" id="2.60.40.60">
    <property type="entry name" value="Cadherins"/>
    <property type="match status" value="28"/>
</dbReference>
<dbReference type="FunFam" id="2.60.40.60:FF:000032">
    <property type="entry name" value="FAT atypical cadherin 1"/>
    <property type="match status" value="1"/>
</dbReference>
<dbReference type="PROSITE" id="PS50268">
    <property type="entry name" value="CADHERIN_2"/>
    <property type="match status" value="28"/>
</dbReference>
<evidence type="ECO:0000313" key="16">
    <source>
        <dbReference type="EMBL" id="JAS19152.1"/>
    </source>
</evidence>
<dbReference type="GO" id="GO:0030855">
    <property type="term" value="P:epithelial cell differentiation"/>
    <property type="evidence" value="ECO:0007669"/>
    <property type="project" value="UniProtKB-ARBA"/>
</dbReference>
<keyword evidence="10" id="KW-1015">Disulfide bond</keyword>
<evidence type="ECO:0000256" key="13">
    <source>
        <dbReference type="SAM" id="MobiDB-lite"/>
    </source>
</evidence>
<dbReference type="PROSITE" id="PS00232">
    <property type="entry name" value="CADHERIN_1"/>
    <property type="match status" value="11"/>
</dbReference>
<evidence type="ECO:0000256" key="12">
    <source>
        <dbReference type="PROSITE-ProRule" id="PRU00043"/>
    </source>
</evidence>
<dbReference type="EMBL" id="GEDC01018146">
    <property type="protein sequence ID" value="JAS19152.1"/>
    <property type="molecule type" value="Transcribed_RNA"/>
</dbReference>
<comment type="subcellular location">
    <subcellularLocation>
        <location evidence="1">Cell membrane</location>
        <topology evidence="1">Single-pass type I membrane protein</topology>
    </subcellularLocation>
</comment>
<feature type="compositionally biased region" description="Polar residues" evidence="13">
    <location>
        <begin position="3313"/>
        <end position="3331"/>
    </location>
</feature>
<dbReference type="GO" id="GO:0005886">
    <property type="term" value="C:plasma membrane"/>
    <property type="evidence" value="ECO:0007669"/>
    <property type="project" value="UniProtKB-SubCell"/>
</dbReference>
<feature type="domain" description="Cadherin" evidence="15">
    <location>
        <begin position="131"/>
        <end position="238"/>
    </location>
</feature>
<evidence type="ECO:0000256" key="5">
    <source>
        <dbReference type="ARBA" id="ARBA00022737"/>
    </source>
</evidence>
<dbReference type="GO" id="GO:0001736">
    <property type="term" value="P:establishment of planar polarity"/>
    <property type="evidence" value="ECO:0007669"/>
    <property type="project" value="UniProtKB-ARBA"/>
</dbReference>
<dbReference type="FunFam" id="2.60.40.60:FF:000100">
    <property type="entry name" value="protocadherin Fat 2"/>
    <property type="match status" value="1"/>
</dbReference>
<dbReference type="FunFam" id="2.60.40.60:FF:000020">
    <property type="entry name" value="Dachsous cadherin-related 1b"/>
    <property type="match status" value="3"/>
</dbReference>
<feature type="domain" description="Cadherin" evidence="15">
    <location>
        <begin position="2653"/>
        <end position="2757"/>
    </location>
</feature>
<feature type="domain" description="Cadherin" evidence="15">
    <location>
        <begin position="343"/>
        <end position="447"/>
    </location>
</feature>
<dbReference type="CDD" id="cd11304">
    <property type="entry name" value="Cadherin_repeat"/>
    <property type="match status" value="28"/>
</dbReference>
<feature type="domain" description="Cadherin" evidence="15">
    <location>
        <begin position="2139"/>
        <end position="2241"/>
    </location>
</feature>
<dbReference type="GO" id="GO:0005509">
    <property type="term" value="F:calcium ion binding"/>
    <property type="evidence" value="ECO:0007669"/>
    <property type="project" value="UniProtKB-UniRule"/>
</dbReference>
<evidence type="ECO:0000256" key="8">
    <source>
        <dbReference type="ARBA" id="ARBA00022989"/>
    </source>
</evidence>
<dbReference type="FunFam" id="2.60.40.60:FF:000059">
    <property type="entry name" value="FAT atypical cadherin 3"/>
    <property type="match status" value="1"/>
</dbReference>
<evidence type="ECO:0000256" key="11">
    <source>
        <dbReference type="ARBA" id="ARBA00023180"/>
    </source>
</evidence>
<dbReference type="PANTHER" id="PTHR24026:SF126">
    <property type="entry name" value="PROTOCADHERIN FAT 4"/>
    <property type="match status" value="1"/>
</dbReference>
<feature type="domain" description="Cadherin" evidence="15">
    <location>
        <begin position="1626"/>
        <end position="1730"/>
    </location>
</feature>
<keyword evidence="4" id="KW-0732">Signal</keyword>
<feature type="domain" description="Cadherin" evidence="15">
    <location>
        <begin position="2041"/>
        <end position="2138"/>
    </location>
</feature>
<dbReference type="GO" id="GO:0007010">
    <property type="term" value="P:cytoskeleton organization"/>
    <property type="evidence" value="ECO:0007669"/>
    <property type="project" value="UniProtKB-ARBA"/>
</dbReference>
<evidence type="ECO:0000256" key="10">
    <source>
        <dbReference type="ARBA" id="ARBA00023157"/>
    </source>
</evidence>
<feature type="non-terminal residue" evidence="16">
    <location>
        <position position="1"/>
    </location>
</feature>
<sequence>VYRFEKQDFAMMPSRYGDNTHTPEFLYFPDEISVNESIQIGSTILKVRAQDRDLGYNGKLIFGITSGDHDSVFRLEPDTGELQIIGFLDRERVNEYSLNLTVYDQGTPPKSTSRNLIVNVLDVNDEKPKFDKAFYNIKIPENVYNRTAVIRVSATDRDLGENANIGYSLVTATTQFKVDRLSGELFITNALDREKQDYYELKIVATDRASNPKDPAALSSEATIRIQVDDLNNNAPSFRQEMYTVRVREDVPVGSVLATLDASDPDLGDGGEVRFAIYGSEYAIIDELTGIVRLAASLDYEEKQIHSAVVSARDLGSPSLSSNASLIIEVVDVNENIFAPQFDDFVLATAVLENQPVGTLLTRVEAHDGDAPGEDSRVGYVITGGDGVGYFSIDNQGNIRTEAVLDTETKPHYWLTVYAYDHAVVPLYSRLEVFISVTNVNDNTPLSDEAVYYPHVPENSAPNTSILQLTAQDADLEPNQMFTFSFSSGNTDGHFKIDPDTGLISTTDHKLDREVQAEHITEVLICDNGSPPLSSTTQVVIIVDDENDNIPQFEQSFYHIIIPEIVDTNLPSIQKENESDMESDSEDFFDDELWEIFSSENLTGIPVFRVLAVDKDDGRNGEIQYSVKPGRGKGKFGIHPQTGVVYAQKALPPLQEYDLLVKATDNGSPNKSSTARVSIQVLPISEKSEHPPTIKPTNQQVEVTESDRVGFLVALIQATDEDSDLLWYKILDGDPRSEFVMGGDAGSVLLAKQLDWETQKEYNLTISVTDGVHTAYTQLFVSVIDINEHRPWFPQSVYTINVSESTPVLTELVRLNAVDIDQDNQVVYSIHSCRNRISQDLFKIDYQSGALILAKTLDREVLSEHILTIVVKDHGTPAKRNYARVIVEVFDVNDHAPAWTESILQGSVLENAAVGSTVLNVLASDRDHGLNSLLTYSIISGNIANTFSLDPVLGILTLNKELDISTIKEYMLIVKATDSGSPSLSSTLPIHLMVSLSDNAYPKFKTKEVIAEIYENEPQGSVVRHLEAKSVSSLTYEIINGNLENSFSINPSTGTIITNQILDYEAIKLYNLTISASNMAQMKSTCHILVHVLDRNDNSPQFQKTKYFGTILEDALIDTLVLTQENKPLVLQTEDSDSEMNGLVHFNIVESSAQRYFKIDPVTGAVRTLSSLNYETTSIFRFSVQATDGGTPQLSSDDNAEIIIKVLDVNDCAPIFLKSEYNASVLLPTFSGVVVVQVLAKDDDSKSLTTLEYSILSGNSENIYKINSENGIILVEDTLKGAASAPHRLKVAVTDGRYSATTFVNIRWEHLSDSGLKFQENFYQGAIIENSTKPLTVAVVNVVGSRLNEHVMFSILNPSPLFQIGKTSGVISTTGIRFDREIQDQYQLIVQGRSEPHSGIVRVSQVSVNITVLDINDNCPMFTNLPYFAVVPKDAVRGDVVTKVHAIDLDFGENGEVRYELIRGHGELFKVCRKTGEISLRQTLESHKKDFQLVIAAYDGGMTPCSTEVLVHVTVIDRDMPIFEKEFYSLKVPENFPIHTPLPIGIKVHSPHGKKIFYSISSGDDFEKFDISYNTGIISIVDELDFETSQQFYLTIKATDVLTGAFSEVYLQVEVLDINDCYPHFPVNLYNTSLLEAAPVGTLVLTVAATDNDTGLNGEVHYSIHGSSADDNFSINSKSGEIYLKKSLDRELKDLHIISIIAADFGVPNLTTSINVWITVLDLNDNPPRFDKDSYSMWLSNEAKRNQIVGVVSATDKDIGHLQYGFNSGNQHHTFSINSATGVITVINTHKLKDKHTHVVNVSVSDGVHTSYCRVNVKIVPNNHNSPKFEKHQYDVLLSENVPIGTSVIKVKATDPDLDGYTNLFYSIPSEELLELFYINNITGEVRTKKILDREIVSVYDIPVLVQDVGGKTGITTIRLVINDINDNPPQFQLQEYKSCIFSNLTINSAFLKVKAQDKDDGVSAKIEYSIYNEELSNIEELFAINQNTGSLILLQSVLEYENQIFQFFVRGSDSGKPTLYSDVSVEIYIMSYLDDPPVFQRSDQEIFVPEDVQIGTVITQVELVSKISVSYSLVSRDNNFFDIDSDGQIRVTKTLDREKTSFFYLGVLAQTDTSPPLTALSEISLHILDLNDNPPKFSSEKYSTVISEDIMEGSSVVKVYASDLDESVNGEIHYSILEGDGSYAIDAYTGWITTVKGLDREVKATYNLSVVAKDNGSPALTSMSLVHITISDCNDNPPNFSQETYYVTVLEDAPLGYIIISLTVTDLDNEGTNYINYFISDGNPFSQFGISQTGEIYNAQKLDRERMDKYHLTVIATDSKFVTSTLVAIEILDVNDEKPQCTQVRYSEVIPENLPPGTLIFTVLATDADLKSNIKFVLTGEGAHNFYLDQVTGEFRTGHFLDREQISRYSLTAHVQDGDIPDWECLCYINIDLSDVNDNPPTFYANYTVTLAEDAVVGTLVTKLHAYDLDQGLNRKILYTLVDSGNDHFEISGNTGIVRLTKPMDREAKSVYLLIAKAMDQGNPQLWSTTTLRILILDINDNPPEFISQTYYVNVAENVTLNSDITRVMATSLDSGVNAQITYSIIEGNELQKFRIHSETGVIQVCEPLDFEELQSFILTVVATDLGEPPLSNTAIVNITIIDSNDNTPIFSEPTYQTDVGEDIRIGDLVIQVTASDIDSGNNGKVSYYLKSGDKHQQFNLDYNTGVITVARPLDREMIPRYNLHIIASDNGEPPSSASTTVQVNVMDTNDNPPLFSQLNYTAIIQENKEPGWPVCELTVTDADIFPNADPFSLQIISGDPEGKFKIGSGGILQTTAMLSCKIQDIYLLHIRAFDSGTPHLYSDTWISIKIVEESKFTPVAKPLEIWMVMYEEHWTGGEIGRVKATDEDPYDSLTFSILESKFGNLFSIDSRHGSLTVSPKLDAGSYTLNISVTDGKFVTYTKVSVYVQPIYNEILQHSISIRLANITPHEFVWKRWKDVQVNIKSSLQQDVHLISVQAAPHGDLDVLIAVKGGIDQMALSNALEKDGFNKIIFSCGCKNGAICRQRIQLQPEMIYNVATETKNFVAVGHSHELYCACNLGFAGDHCEELLPPAECVCPAPQICVPQQTPPGYLCLPSLACLSNRTCNQFVTSSSYSITSDEVVGIFVAISAIVFLIIIFILYKCRKRDERIAGFNKSPSVLNPSIKRTSKLSNLELSQRPSRPSSYTNNEVLTITPLNNLDSLRTYGSIGDDLEHVPPDYRRNLNRNATSPHNKINNDLKRVPEYSQQSLNSTEDESRIIGGYHWDCSDWVRPGQNPLPNITEVLSNEIADSSSYHSNTSNETNSQINESVDPARHLETLDKKLYLRYNSEDNVIVYGFPSQPQPLTVVESDVPS</sequence>
<feature type="domain" description="Cadherin" evidence="15">
    <location>
        <begin position="2242"/>
        <end position="2342"/>
    </location>
</feature>
<feature type="domain" description="Cadherin" evidence="15">
    <location>
        <begin position="1524"/>
        <end position="1625"/>
    </location>
</feature>
<keyword evidence="5" id="KW-0677">Repeat</keyword>
<dbReference type="FunFam" id="2.60.40.60:FF:000026">
    <property type="entry name" value="FAT atypical cadherin 1"/>
    <property type="match status" value="2"/>
</dbReference>
<evidence type="ECO:0000256" key="7">
    <source>
        <dbReference type="ARBA" id="ARBA00022889"/>
    </source>
</evidence>
<dbReference type="GO" id="GO:0007156">
    <property type="term" value="P:homophilic cell adhesion via plasma membrane adhesion molecules"/>
    <property type="evidence" value="ECO:0007669"/>
    <property type="project" value="InterPro"/>
</dbReference>
<keyword evidence="7" id="KW-0130">Cell adhesion</keyword>
<dbReference type="Pfam" id="PF00028">
    <property type="entry name" value="Cadherin"/>
    <property type="match status" value="25"/>
</dbReference>
<feature type="domain" description="Cadherin" evidence="15">
    <location>
        <begin position="1319"/>
        <end position="1422"/>
    </location>
</feature>
<reference evidence="16" key="1">
    <citation type="submission" date="2015-12" db="EMBL/GenBank/DDBJ databases">
        <title>De novo transcriptome assembly of four potential Pierce s Disease insect vectors from Arizona vineyards.</title>
        <authorList>
            <person name="Tassone E.E."/>
        </authorList>
    </citation>
    <scope>NUCLEOTIDE SEQUENCE</scope>
</reference>
<feature type="domain" description="Cadherin" evidence="15">
    <location>
        <begin position="1423"/>
        <end position="1523"/>
    </location>
</feature>
<dbReference type="InterPro" id="IPR002126">
    <property type="entry name" value="Cadherin-like_dom"/>
</dbReference>
<dbReference type="FunFam" id="2.60.40.60:FF:000015">
    <property type="entry name" value="FAT atypical cadherin 1"/>
    <property type="match status" value="1"/>
</dbReference>
<keyword evidence="9 14" id="KW-0472">Membrane</keyword>
<dbReference type="SUPFAM" id="SSF49313">
    <property type="entry name" value="Cadherin-like"/>
    <property type="match status" value="28"/>
</dbReference>
<dbReference type="SMART" id="SM00112">
    <property type="entry name" value="CA"/>
    <property type="match status" value="28"/>
</dbReference>
<feature type="region of interest" description="Disordered" evidence="13">
    <location>
        <begin position="3313"/>
        <end position="3335"/>
    </location>
</feature>
<dbReference type="PRINTS" id="PR00205">
    <property type="entry name" value="CADHERIN"/>
</dbReference>
<dbReference type="FunFam" id="2.60.40.60:FF:000084">
    <property type="entry name" value="FAT atypical cadherin 3"/>
    <property type="match status" value="1"/>
</dbReference>
<feature type="domain" description="Cadherin" evidence="15">
    <location>
        <begin position="1005"/>
        <end position="1102"/>
    </location>
</feature>
<evidence type="ECO:0000256" key="4">
    <source>
        <dbReference type="ARBA" id="ARBA00022729"/>
    </source>
</evidence>
<keyword evidence="3 14" id="KW-0812">Transmembrane</keyword>
<keyword evidence="6 12" id="KW-0106">Calcium</keyword>
<feature type="domain" description="Cadherin" evidence="15">
    <location>
        <begin position="2343"/>
        <end position="2444"/>
    </location>
</feature>
<evidence type="ECO:0000259" key="15">
    <source>
        <dbReference type="PROSITE" id="PS50268"/>
    </source>
</evidence>
<dbReference type="FunFam" id="2.60.40.60:FF:000041">
    <property type="entry name" value="FAT atypical cadherin 1"/>
    <property type="match status" value="1"/>
</dbReference>
<feature type="domain" description="Cadherin" evidence="15">
    <location>
        <begin position="448"/>
        <end position="553"/>
    </location>
</feature>
<feature type="domain" description="Cadherin" evidence="15">
    <location>
        <begin position="1731"/>
        <end position="1829"/>
    </location>
</feature>
<feature type="domain" description="Cadherin" evidence="15">
    <location>
        <begin position="604"/>
        <end position="694"/>
    </location>
</feature>
<dbReference type="FunFam" id="2.60.40.60:FF:000080">
    <property type="entry name" value="FAT atypical cadherin 1"/>
    <property type="match status" value="2"/>
</dbReference>
<organism evidence="16">
    <name type="scientific">Clastoptera arizonana</name>
    <name type="common">Arizona spittle bug</name>
    <dbReference type="NCBI Taxonomy" id="38151"/>
    <lineage>
        <taxon>Eukaryota</taxon>
        <taxon>Metazoa</taxon>
        <taxon>Ecdysozoa</taxon>
        <taxon>Arthropoda</taxon>
        <taxon>Hexapoda</taxon>
        <taxon>Insecta</taxon>
        <taxon>Pterygota</taxon>
        <taxon>Neoptera</taxon>
        <taxon>Paraneoptera</taxon>
        <taxon>Hemiptera</taxon>
        <taxon>Auchenorrhyncha</taxon>
        <taxon>Cercopoidea</taxon>
        <taxon>Clastopteridae</taxon>
        <taxon>Clastoptera</taxon>
    </lineage>
</organism>
<feature type="domain" description="Cadherin" evidence="15">
    <location>
        <begin position="794"/>
        <end position="899"/>
    </location>
</feature>
<feature type="domain" description="Cadherin" evidence="15">
    <location>
        <begin position="695"/>
        <end position="793"/>
    </location>
</feature>
<evidence type="ECO:0000256" key="9">
    <source>
        <dbReference type="ARBA" id="ARBA00023136"/>
    </source>
</evidence>
<evidence type="ECO:0000256" key="6">
    <source>
        <dbReference type="ARBA" id="ARBA00022837"/>
    </source>
</evidence>
<dbReference type="FunFam" id="2.60.40.60:FF:000033">
    <property type="entry name" value="FAT atypical cadherin 1"/>
    <property type="match status" value="1"/>
</dbReference>
<feature type="domain" description="Cadherin" evidence="15">
    <location>
        <begin position="2444"/>
        <end position="2547"/>
    </location>
</feature>
<dbReference type="GO" id="GO:0048513">
    <property type="term" value="P:animal organ development"/>
    <property type="evidence" value="ECO:0007669"/>
    <property type="project" value="UniProtKB-ARBA"/>
</dbReference>
<evidence type="ECO:0000256" key="1">
    <source>
        <dbReference type="ARBA" id="ARBA00004251"/>
    </source>
</evidence>
<feature type="domain" description="Cadherin" evidence="15">
    <location>
        <begin position="900"/>
        <end position="1004"/>
    </location>
</feature>
<dbReference type="GO" id="GO:0048589">
    <property type="term" value="P:developmental growth"/>
    <property type="evidence" value="ECO:0007669"/>
    <property type="project" value="UniProtKB-ARBA"/>
</dbReference>
<keyword evidence="8 14" id="KW-1133">Transmembrane helix</keyword>
<dbReference type="FunFam" id="2.60.40.60:FF:000013">
    <property type="entry name" value="Cadherin EGF LAG seven-pass G-type receptor"/>
    <property type="match status" value="3"/>
</dbReference>
<feature type="transmembrane region" description="Helical" evidence="14">
    <location>
        <begin position="3144"/>
        <end position="3164"/>
    </location>
</feature>
<feature type="domain" description="Cadherin" evidence="15">
    <location>
        <begin position="1933"/>
        <end position="2040"/>
    </location>
</feature>
<evidence type="ECO:0000256" key="2">
    <source>
        <dbReference type="ARBA" id="ARBA00022536"/>
    </source>
</evidence>
<keyword evidence="11" id="KW-0325">Glycoprotein</keyword>
<evidence type="ECO:0000256" key="14">
    <source>
        <dbReference type="SAM" id="Phobius"/>
    </source>
</evidence>
<protein>
    <recommendedName>
        <fullName evidence="15">Cadherin domain-containing protein</fullName>
    </recommendedName>
</protein>
<feature type="domain" description="Cadherin" evidence="15">
    <location>
        <begin position="2873"/>
        <end position="2972"/>
    </location>
</feature>
<keyword evidence="2" id="KW-0245">EGF-like domain</keyword>
<dbReference type="GO" id="GO:0050839">
    <property type="term" value="F:cell adhesion molecule binding"/>
    <property type="evidence" value="ECO:0007669"/>
    <property type="project" value="UniProtKB-ARBA"/>
</dbReference>
<name>A0A1B6D0B4_9HEMI</name>
<dbReference type="InterPro" id="IPR015919">
    <property type="entry name" value="Cadherin-like_sf"/>
</dbReference>
<evidence type="ECO:0000256" key="3">
    <source>
        <dbReference type="ARBA" id="ARBA00022692"/>
    </source>
</evidence>
<feature type="domain" description="Cadherin" evidence="15">
    <location>
        <begin position="1103"/>
        <end position="1216"/>
    </location>
</feature>
<dbReference type="FunFam" id="2.60.40.60:FF:000051">
    <property type="entry name" value="FAT atypical cadherin 1"/>
    <property type="match status" value="1"/>
</dbReference>
<dbReference type="PANTHER" id="PTHR24026">
    <property type="entry name" value="FAT ATYPICAL CADHERIN-RELATED"/>
    <property type="match status" value="1"/>
</dbReference>
<feature type="domain" description="Cadherin" evidence="15">
    <location>
        <begin position="2758"/>
        <end position="2862"/>
    </location>
</feature>
<dbReference type="FunFam" id="2.60.40.60:FF:000037">
    <property type="entry name" value="FAT atypical cadherin 1"/>
    <property type="match status" value="1"/>
</dbReference>
<accession>A0A1B6D0B4</accession>
<gene>
    <name evidence="16" type="ORF">g.27415</name>
</gene>
<dbReference type="InterPro" id="IPR020894">
    <property type="entry name" value="Cadherin_CS"/>
</dbReference>
<dbReference type="FunFam" id="2.60.40.60:FF:000053">
    <property type="entry name" value="FAT atypical cadherin 3"/>
    <property type="match status" value="1"/>
</dbReference>
<feature type="domain" description="Cadherin" evidence="15">
    <location>
        <begin position="239"/>
        <end position="342"/>
    </location>
</feature>
<dbReference type="FunFam" id="2.60.40.60:FF:000039">
    <property type="entry name" value="FAT atypical cadherin 3"/>
    <property type="match status" value="1"/>
</dbReference>
<feature type="domain" description="Cadherin" evidence="15">
    <location>
        <begin position="1830"/>
        <end position="1932"/>
    </location>
</feature>
<dbReference type="GO" id="GO:0008104">
    <property type="term" value="P:intracellular protein localization"/>
    <property type="evidence" value="ECO:0007669"/>
    <property type="project" value="UniProtKB-ARBA"/>
</dbReference>
<feature type="domain" description="Cadherin" evidence="15">
    <location>
        <begin position="2548"/>
        <end position="2652"/>
    </location>
</feature>
<dbReference type="GO" id="GO:0007424">
    <property type="term" value="P:open tracheal system development"/>
    <property type="evidence" value="ECO:0007669"/>
    <property type="project" value="UniProtKB-ARBA"/>
</dbReference>
<dbReference type="GO" id="GO:0007163">
    <property type="term" value="P:establishment or maintenance of cell polarity"/>
    <property type="evidence" value="ECO:0007669"/>
    <property type="project" value="UniProtKB-ARBA"/>
</dbReference>